<dbReference type="EMBL" id="BBYR01000059">
    <property type="protein sequence ID" value="GAP37826.1"/>
    <property type="molecule type" value="Genomic_DNA"/>
</dbReference>
<dbReference type="InterPro" id="IPR036390">
    <property type="entry name" value="WH_DNA-bd_sf"/>
</dbReference>
<dbReference type="PROSITE" id="PS50949">
    <property type="entry name" value="HTH_GNTR"/>
    <property type="match status" value="1"/>
</dbReference>
<dbReference type="CDD" id="cd07377">
    <property type="entry name" value="WHTH_GntR"/>
    <property type="match status" value="1"/>
</dbReference>
<dbReference type="PANTHER" id="PTHR44846:SF1">
    <property type="entry name" value="MANNOSYL-D-GLYCERATE TRANSPORT_METABOLISM SYSTEM REPRESSOR MNGR-RELATED"/>
    <property type="match status" value="1"/>
</dbReference>
<dbReference type="Proteomes" id="UP000037660">
    <property type="component" value="Unassembled WGS sequence"/>
</dbReference>
<sequence>MTLTAPGRVAPEEISRLLERFSRPGVPKYTALRDAVVHAVSTGRFAPGDRLPNEQALAERLPISLGTIQRALRQLVDDGVLERRHGQGSFITGRAADAEMAHPLHCRFVDAQGKGYLSVYPEATRRTRVTSGEWTTVLGASEGIEITRRIGIGTEFAVSSSFIVDAKRLPVFATMSLKALSGQNFKDVIFKSSGQIIQRVDLFLRQRAAPHDVADLIGVRPGAPCLSLRALAYLGEGDPIYYQQIFIPPNERELHVIADARATGLRQTP</sequence>
<dbReference type="SUPFAM" id="SSF46785">
    <property type="entry name" value="Winged helix' DNA-binding domain"/>
    <property type="match status" value="1"/>
</dbReference>
<proteinExistence type="predicted"/>
<dbReference type="InterPro" id="IPR028978">
    <property type="entry name" value="Chorismate_lyase_/UTRA_dom_sf"/>
</dbReference>
<dbReference type="GO" id="GO:0003700">
    <property type="term" value="F:DNA-binding transcription factor activity"/>
    <property type="evidence" value="ECO:0007669"/>
    <property type="project" value="InterPro"/>
</dbReference>
<dbReference type="SMART" id="SM00345">
    <property type="entry name" value="HTH_GNTR"/>
    <property type="match status" value="1"/>
</dbReference>
<protein>
    <recommendedName>
        <fullName evidence="4">HTH gntR-type domain-containing protein</fullName>
    </recommendedName>
</protein>
<dbReference type="Pfam" id="PF07702">
    <property type="entry name" value="UTRA"/>
    <property type="match status" value="1"/>
</dbReference>
<dbReference type="SUPFAM" id="SSF64288">
    <property type="entry name" value="Chorismate lyase-like"/>
    <property type="match status" value="1"/>
</dbReference>
<accession>A0A0K8P5G1</accession>
<evidence type="ECO:0000313" key="5">
    <source>
        <dbReference type="EMBL" id="GAP37826.1"/>
    </source>
</evidence>
<evidence type="ECO:0000256" key="1">
    <source>
        <dbReference type="ARBA" id="ARBA00023015"/>
    </source>
</evidence>
<dbReference type="AlphaFoldDB" id="A0A0K8P5G1"/>
<dbReference type="InterPro" id="IPR000524">
    <property type="entry name" value="Tscrpt_reg_HTH_GntR"/>
</dbReference>
<dbReference type="STRING" id="1547922.ISF6_3771"/>
<dbReference type="RefSeq" id="WP_082368520.1">
    <property type="nucleotide sequence ID" value="NZ_BBYR01000059.1"/>
</dbReference>
<dbReference type="InterPro" id="IPR050679">
    <property type="entry name" value="Bact_HTH_transcr_reg"/>
</dbReference>
<dbReference type="Gene3D" id="1.10.10.10">
    <property type="entry name" value="Winged helix-like DNA-binding domain superfamily/Winged helix DNA-binding domain"/>
    <property type="match status" value="1"/>
</dbReference>
<evidence type="ECO:0000259" key="4">
    <source>
        <dbReference type="PROSITE" id="PS50949"/>
    </source>
</evidence>
<evidence type="ECO:0000256" key="2">
    <source>
        <dbReference type="ARBA" id="ARBA00023125"/>
    </source>
</evidence>
<reference evidence="5 6" key="2">
    <citation type="journal article" date="2016" name="Science">
        <title>A bacterium that degrades and assimilates poly(ethylene terephthalate).</title>
        <authorList>
            <person name="Yoshida S."/>
            <person name="Hiraga K."/>
            <person name="Takehana T."/>
            <person name="Taniguchi I."/>
            <person name="Yamaji H."/>
            <person name="Maeda Y."/>
            <person name="Toyohara K."/>
            <person name="Miyamoto K."/>
            <person name="Kimura Y."/>
            <person name="Oda K."/>
        </authorList>
    </citation>
    <scope>NUCLEOTIDE SEQUENCE [LARGE SCALE GENOMIC DNA]</scope>
    <source>
        <strain evidence="6">NBRC 110686 / TISTR 2288 / 201-F6</strain>
    </source>
</reference>
<dbReference type="Gene3D" id="3.40.1410.10">
    <property type="entry name" value="Chorismate lyase-like"/>
    <property type="match status" value="1"/>
</dbReference>
<keyword evidence="6" id="KW-1185">Reference proteome</keyword>
<evidence type="ECO:0000313" key="6">
    <source>
        <dbReference type="Proteomes" id="UP000037660"/>
    </source>
</evidence>
<name>A0A0K8P5G1_PISS1</name>
<keyword evidence="2" id="KW-0238">DNA-binding</keyword>
<keyword evidence="1" id="KW-0805">Transcription regulation</keyword>
<comment type="caution">
    <text evidence="5">The sequence shown here is derived from an EMBL/GenBank/DDBJ whole genome shotgun (WGS) entry which is preliminary data.</text>
</comment>
<evidence type="ECO:0000256" key="3">
    <source>
        <dbReference type="ARBA" id="ARBA00023163"/>
    </source>
</evidence>
<keyword evidence="3" id="KW-0804">Transcription</keyword>
<gene>
    <name evidence="5" type="ORF">ISF6_3771</name>
</gene>
<dbReference type="InterPro" id="IPR011663">
    <property type="entry name" value="UTRA"/>
</dbReference>
<reference evidence="6" key="1">
    <citation type="submission" date="2015-07" db="EMBL/GenBank/DDBJ databases">
        <title>Discovery of a poly(ethylene terephthalate assimilation.</title>
        <authorList>
            <person name="Yoshida S."/>
            <person name="Hiraga K."/>
            <person name="Takehana T."/>
            <person name="Taniguchi I."/>
            <person name="Yamaji H."/>
            <person name="Maeda Y."/>
            <person name="Toyohara K."/>
            <person name="Miyamoto K."/>
            <person name="Kimura Y."/>
            <person name="Oda K."/>
        </authorList>
    </citation>
    <scope>NUCLEOTIDE SEQUENCE [LARGE SCALE GENOMIC DNA]</scope>
    <source>
        <strain evidence="6">NBRC 110686 / TISTR 2288 / 201-F6</strain>
    </source>
</reference>
<dbReference type="InterPro" id="IPR036388">
    <property type="entry name" value="WH-like_DNA-bd_sf"/>
</dbReference>
<organism evidence="5 6">
    <name type="scientific">Piscinibacter sakaiensis</name>
    <name type="common">Ideonella sakaiensis</name>
    <dbReference type="NCBI Taxonomy" id="1547922"/>
    <lineage>
        <taxon>Bacteria</taxon>
        <taxon>Pseudomonadati</taxon>
        <taxon>Pseudomonadota</taxon>
        <taxon>Betaproteobacteria</taxon>
        <taxon>Burkholderiales</taxon>
        <taxon>Sphaerotilaceae</taxon>
        <taxon>Piscinibacter</taxon>
    </lineage>
</organism>
<dbReference type="PANTHER" id="PTHR44846">
    <property type="entry name" value="MANNOSYL-D-GLYCERATE TRANSPORT/METABOLISM SYSTEM REPRESSOR MNGR-RELATED"/>
    <property type="match status" value="1"/>
</dbReference>
<feature type="domain" description="HTH gntR-type" evidence="4">
    <location>
        <begin position="26"/>
        <end position="94"/>
    </location>
</feature>
<dbReference type="OrthoDB" id="7173258at2"/>
<dbReference type="Pfam" id="PF00392">
    <property type="entry name" value="GntR"/>
    <property type="match status" value="1"/>
</dbReference>
<dbReference type="GO" id="GO:0045892">
    <property type="term" value="P:negative regulation of DNA-templated transcription"/>
    <property type="evidence" value="ECO:0007669"/>
    <property type="project" value="TreeGrafter"/>
</dbReference>
<dbReference type="GO" id="GO:0003677">
    <property type="term" value="F:DNA binding"/>
    <property type="evidence" value="ECO:0007669"/>
    <property type="project" value="UniProtKB-KW"/>
</dbReference>